<evidence type="ECO:0000256" key="11">
    <source>
        <dbReference type="PIRNR" id="PIRNR016933"/>
    </source>
</evidence>
<keyword evidence="14" id="KW-1185">Reference proteome</keyword>
<evidence type="ECO:0000256" key="12">
    <source>
        <dbReference type="SAM" id="Phobius"/>
    </source>
</evidence>
<dbReference type="GO" id="GO:0005886">
    <property type="term" value="C:plasma membrane"/>
    <property type="evidence" value="ECO:0007669"/>
    <property type="project" value="UniProtKB-SubCell"/>
</dbReference>
<protein>
    <recommendedName>
        <fullName evidence="3 11">Protease PrsW</fullName>
        <ecNumber evidence="11">3.4.-.-</ecNumber>
    </recommendedName>
    <alternativeName>
        <fullName evidence="10 11">Protease responsible for activating sigma-W</fullName>
    </alternativeName>
</protein>
<dbReference type="InterPro" id="IPR026898">
    <property type="entry name" value="PrsW"/>
</dbReference>
<dbReference type="RefSeq" id="WP_093047153.1">
    <property type="nucleotide sequence ID" value="NZ_FOGT01000001.1"/>
</dbReference>
<keyword evidence="5 11" id="KW-0645">Protease</keyword>
<dbReference type="Proteomes" id="UP000198571">
    <property type="component" value="Unassembled WGS sequence"/>
</dbReference>
<evidence type="ECO:0000256" key="9">
    <source>
        <dbReference type="ARBA" id="ARBA00023136"/>
    </source>
</evidence>
<keyword evidence="6 12" id="KW-0812">Transmembrane</keyword>
<keyword evidence="8 12" id="KW-1133">Transmembrane helix</keyword>
<evidence type="ECO:0000256" key="8">
    <source>
        <dbReference type="ARBA" id="ARBA00022989"/>
    </source>
</evidence>
<dbReference type="STRING" id="1601833.SAMN05518684_101215"/>
<gene>
    <name evidence="13" type="ORF">SAMN05518684_101215</name>
</gene>
<dbReference type="OrthoDB" id="5504276at2"/>
<name>A0A1H9PAY7_9BACI</name>
<evidence type="ECO:0000313" key="14">
    <source>
        <dbReference type="Proteomes" id="UP000198571"/>
    </source>
</evidence>
<dbReference type="EMBL" id="FOGT01000001">
    <property type="protein sequence ID" value="SER45085.1"/>
    <property type="molecule type" value="Genomic_DNA"/>
</dbReference>
<keyword evidence="7 11" id="KW-0378">Hydrolase</keyword>
<dbReference type="AlphaFoldDB" id="A0A1H9PAY7"/>
<dbReference type="PANTHER" id="PTHR36844">
    <property type="entry name" value="PROTEASE PRSW"/>
    <property type="match status" value="1"/>
</dbReference>
<feature type="transmembrane region" description="Helical" evidence="12">
    <location>
        <begin position="100"/>
        <end position="121"/>
    </location>
</feature>
<feature type="transmembrane region" description="Helical" evidence="12">
    <location>
        <begin position="186"/>
        <end position="203"/>
    </location>
</feature>
<evidence type="ECO:0000256" key="10">
    <source>
        <dbReference type="ARBA" id="ARBA00030345"/>
    </source>
</evidence>
<proteinExistence type="inferred from homology"/>
<dbReference type="PIRSF" id="PIRSF016933">
    <property type="entry name" value="PrsW"/>
    <property type="match status" value="1"/>
</dbReference>
<dbReference type="InterPro" id="IPR023596">
    <property type="entry name" value="Peptidase_PrsW_arch/bac"/>
</dbReference>
<dbReference type="PANTHER" id="PTHR36844:SF1">
    <property type="entry name" value="PROTEASE PRSW"/>
    <property type="match status" value="1"/>
</dbReference>
<feature type="transmembrane region" description="Helical" evidence="12">
    <location>
        <begin position="33"/>
        <end position="54"/>
    </location>
</feature>
<evidence type="ECO:0000256" key="6">
    <source>
        <dbReference type="ARBA" id="ARBA00022692"/>
    </source>
</evidence>
<reference evidence="14" key="1">
    <citation type="submission" date="2016-10" db="EMBL/GenBank/DDBJ databases">
        <authorList>
            <person name="Varghese N."/>
            <person name="Submissions S."/>
        </authorList>
    </citation>
    <scope>NUCLEOTIDE SEQUENCE [LARGE SCALE GENOMIC DNA]</scope>
    <source>
        <strain evidence="14">S9</strain>
    </source>
</reference>
<evidence type="ECO:0000313" key="13">
    <source>
        <dbReference type="EMBL" id="SER45085.1"/>
    </source>
</evidence>
<evidence type="ECO:0000256" key="5">
    <source>
        <dbReference type="ARBA" id="ARBA00022670"/>
    </source>
</evidence>
<evidence type="ECO:0000256" key="4">
    <source>
        <dbReference type="ARBA" id="ARBA00022475"/>
    </source>
</evidence>
<keyword evidence="4 11" id="KW-1003">Cell membrane</keyword>
<evidence type="ECO:0000256" key="2">
    <source>
        <dbReference type="ARBA" id="ARBA00009165"/>
    </source>
</evidence>
<comment type="similarity">
    <text evidence="2 11">Belongs to the protease PrsW family.</text>
</comment>
<accession>A0A1H9PAY7</accession>
<feature type="transmembrane region" description="Helical" evidence="12">
    <location>
        <begin position="6"/>
        <end position="21"/>
    </location>
</feature>
<dbReference type="GO" id="GO:0006508">
    <property type="term" value="P:proteolysis"/>
    <property type="evidence" value="ECO:0007669"/>
    <property type="project" value="UniProtKB-KW"/>
</dbReference>
<evidence type="ECO:0000256" key="7">
    <source>
        <dbReference type="ARBA" id="ARBA00022801"/>
    </source>
</evidence>
<keyword evidence="9 11" id="KW-0472">Membrane</keyword>
<evidence type="ECO:0000256" key="3">
    <source>
        <dbReference type="ARBA" id="ARBA00018997"/>
    </source>
</evidence>
<dbReference type="NCBIfam" id="NF033739">
    <property type="entry name" value="intramemb_PrsW"/>
    <property type="match status" value="1"/>
</dbReference>
<evidence type="ECO:0000256" key="1">
    <source>
        <dbReference type="ARBA" id="ARBA00004651"/>
    </source>
</evidence>
<dbReference type="Pfam" id="PF13367">
    <property type="entry name" value="PrsW-protease"/>
    <property type="match status" value="1"/>
</dbReference>
<comment type="subcellular location">
    <subcellularLocation>
        <location evidence="1">Cell membrane</location>
        <topology evidence="1">Multi-pass membrane protein</topology>
    </subcellularLocation>
</comment>
<dbReference type="GO" id="GO:0008233">
    <property type="term" value="F:peptidase activity"/>
    <property type="evidence" value="ECO:0007669"/>
    <property type="project" value="UniProtKB-KW"/>
</dbReference>
<feature type="transmembrane region" description="Helical" evidence="12">
    <location>
        <begin position="162"/>
        <end position="180"/>
    </location>
</feature>
<dbReference type="EC" id="3.4.-.-" evidence="11"/>
<comment type="function">
    <text evidence="11">Involved in the degradation of specific anti-sigma factors.</text>
</comment>
<organism evidence="13 14">
    <name type="scientific">Salipaludibacillus aurantiacus</name>
    <dbReference type="NCBI Taxonomy" id="1601833"/>
    <lineage>
        <taxon>Bacteria</taxon>
        <taxon>Bacillati</taxon>
        <taxon>Bacillota</taxon>
        <taxon>Bacilli</taxon>
        <taxon>Bacillales</taxon>
        <taxon>Bacillaceae</taxon>
    </lineage>
</organism>
<feature type="transmembrane region" description="Helical" evidence="12">
    <location>
        <begin position="127"/>
        <end position="150"/>
    </location>
</feature>
<feature type="transmembrane region" description="Helical" evidence="12">
    <location>
        <begin position="77"/>
        <end position="93"/>
    </location>
</feature>
<sequence length="223" mass="26084">MVPIITAAFTPAIALLIFFYLKDEFEQEPLTMVIRCFIFGTLLVFPVMFIQFVLQNETRFTSPFIETFLQVALTEEFFKWFIVLVTVFYHVHFSQRYDGIVYATAVALGFASVENLLYIIAHGLDTAFIRAVFPVTSHALFGVVMGYYFGKAKFQKQKRYRYLFMAFLIPYLLHSLYNLILLSMNQWIYVLIPFMVFLWVFALKKVKKANQLQAVHLVKRETG</sequence>